<keyword evidence="1" id="KW-0808">Transferase</keyword>
<dbReference type="InterPro" id="IPR036388">
    <property type="entry name" value="WH-like_DNA-bd_sf"/>
</dbReference>
<evidence type="ECO:0000313" key="7">
    <source>
        <dbReference type="Proteomes" id="UP001501594"/>
    </source>
</evidence>
<dbReference type="PIRSF" id="PIRSF036625">
    <property type="entry name" value="GAF_ANTAR"/>
    <property type="match status" value="1"/>
</dbReference>
<name>A0ABP8E0M0_9MICO</name>
<dbReference type="InterPro" id="IPR005561">
    <property type="entry name" value="ANTAR"/>
</dbReference>
<sequence>MTESDRDGDDGVTRTTRETRLLETFVTLADTLVAGFDTIDLLQMLVDRCVQLFDATDAGIMLDNGRGELEVIASTSERSRLIGVLQLGAGEGPCVEAYAAGRAVSVSDVSELVDRWPVFAARSAESGYAAVDAVPLRLRDTSLGSLNLFRERTGALSRADTDAVQALADVATISILQERVLRQTDVARDQLQRALDSRVVIEQAKGIVSYTLDVDMDEAFKRLRDHARSQRLRLSDVATAVVEKRLRL</sequence>
<evidence type="ECO:0000256" key="2">
    <source>
        <dbReference type="ARBA" id="ARBA00022777"/>
    </source>
</evidence>
<dbReference type="Gene3D" id="1.10.10.10">
    <property type="entry name" value="Winged helix-like DNA-binding domain superfamily/Winged helix DNA-binding domain"/>
    <property type="match status" value="1"/>
</dbReference>
<keyword evidence="2" id="KW-0418">Kinase</keyword>
<organism evidence="6 7">
    <name type="scientific">Frondihabitans peucedani</name>
    <dbReference type="NCBI Taxonomy" id="598626"/>
    <lineage>
        <taxon>Bacteria</taxon>
        <taxon>Bacillati</taxon>
        <taxon>Actinomycetota</taxon>
        <taxon>Actinomycetes</taxon>
        <taxon>Micrococcales</taxon>
        <taxon>Microbacteriaceae</taxon>
        <taxon>Frondihabitans</taxon>
    </lineage>
</organism>
<gene>
    <name evidence="6" type="ORF">GCM10022256_13660</name>
</gene>
<accession>A0ABP8E0M0</accession>
<dbReference type="InterPro" id="IPR003018">
    <property type="entry name" value="GAF"/>
</dbReference>
<dbReference type="InterPro" id="IPR012074">
    <property type="entry name" value="GAF_ANTAR"/>
</dbReference>
<evidence type="ECO:0000256" key="1">
    <source>
        <dbReference type="ARBA" id="ARBA00022679"/>
    </source>
</evidence>
<reference evidence="7" key="1">
    <citation type="journal article" date="2019" name="Int. J. Syst. Evol. Microbiol.">
        <title>The Global Catalogue of Microorganisms (GCM) 10K type strain sequencing project: providing services to taxonomists for standard genome sequencing and annotation.</title>
        <authorList>
            <consortium name="The Broad Institute Genomics Platform"/>
            <consortium name="The Broad Institute Genome Sequencing Center for Infectious Disease"/>
            <person name="Wu L."/>
            <person name="Ma J."/>
        </authorList>
    </citation>
    <scope>NUCLEOTIDE SEQUENCE [LARGE SCALE GENOMIC DNA]</scope>
    <source>
        <strain evidence="7">JCM 17442</strain>
    </source>
</reference>
<dbReference type="SUPFAM" id="SSF55781">
    <property type="entry name" value="GAF domain-like"/>
    <property type="match status" value="1"/>
</dbReference>
<keyword evidence="4" id="KW-0804">Transcription</keyword>
<evidence type="ECO:0000256" key="3">
    <source>
        <dbReference type="ARBA" id="ARBA00023015"/>
    </source>
</evidence>
<keyword evidence="7" id="KW-1185">Reference proteome</keyword>
<comment type="caution">
    <text evidence="6">The sequence shown here is derived from an EMBL/GenBank/DDBJ whole genome shotgun (WGS) entry which is preliminary data.</text>
</comment>
<evidence type="ECO:0000256" key="4">
    <source>
        <dbReference type="ARBA" id="ARBA00023163"/>
    </source>
</evidence>
<keyword evidence="3" id="KW-0805">Transcription regulation</keyword>
<protein>
    <submittedName>
        <fullName evidence="6">GAF and ANTAR domain-containing protein</fullName>
    </submittedName>
</protein>
<feature type="domain" description="ANTAR" evidence="5">
    <location>
        <begin position="181"/>
        <end position="242"/>
    </location>
</feature>
<dbReference type="Pfam" id="PF13185">
    <property type="entry name" value="GAF_2"/>
    <property type="match status" value="1"/>
</dbReference>
<dbReference type="SMART" id="SM01012">
    <property type="entry name" value="ANTAR"/>
    <property type="match status" value="1"/>
</dbReference>
<dbReference type="PROSITE" id="PS50921">
    <property type="entry name" value="ANTAR"/>
    <property type="match status" value="1"/>
</dbReference>
<dbReference type="RefSeq" id="WP_344794391.1">
    <property type="nucleotide sequence ID" value="NZ_BAABAU010000001.1"/>
</dbReference>
<dbReference type="SUPFAM" id="SSF52172">
    <property type="entry name" value="CheY-like"/>
    <property type="match status" value="1"/>
</dbReference>
<evidence type="ECO:0000313" key="6">
    <source>
        <dbReference type="EMBL" id="GAA4265754.1"/>
    </source>
</evidence>
<dbReference type="Proteomes" id="UP001501594">
    <property type="component" value="Unassembled WGS sequence"/>
</dbReference>
<evidence type="ECO:0000259" key="5">
    <source>
        <dbReference type="PROSITE" id="PS50921"/>
    </source>
</evidence>
<dbReference type="InterPro" id="IPR029016">
    <property type="entry name" value="GAF-like_dom_sf"/>
</dbReference>
<proteinExistence type="predicted"/>
<dbReference type="Gene3D" id="3.30.450.40">
    <property type="match status" value="1"/>
</dbReference>
<dbReference type="Pfam" id="PF03861">
    <property type="entry name" value="ANTAR"/>
    <property type="match status" value="1"/>
</dbReference>
<dbReference type="EMBL" id="BAABAU010000001">
    <property type="protein sequence ID" value="GAA4265754.1"/>
    <property type="molecule type" value="Genomic_DNA"/>
</dbReference>
<dbReference type="InterPro" id="IPR011006">
    <property type="entry name" value="CheY-like_superfamily"/>
</dbReference>